<evidence type="ECO:0000259" key="1">
    <source>
        <dbReference type="Pfam" id="PF03372"/>
    </source>
</evidence>
<dbReference type="InterPro" id="IPR036691">
    <property type="entry name" value="Endo/exonu/phosph_ase_sf"/>
</dbReference>
<dbReference type="SUPFAM" id="SSF56219">
    <property type="entry name" value="DNase I-like"/>
    <property type="match status" value="1"/>
</dbReference>
<organism evidence="2 3">
    <name type="scientific">Actinomadura keratinilytica</name>
    <dbReference type="NCBI Taxonomy" id="547461"/>
    <lineage>
        <taxon>Bacteria</taxon>
        <taxon>Bacillati</taxon>
        <taxon>Actinomycetota</taxon>
        <taxon>Actinomycetes</taxon>
        <taxon>Streptosporangiales</taxon>
        <taxon>Thermomonosporaceae</taxon>
        <taxon>Actinomadura</taxon>
    </lineage>
</organism>
<reference evidence="3" key="1">
    <citation type="journal article" date="2019" name="Int. J. Syst. Evol. Microbiol.">
        <title>The Global Catalogue of Microorganisms (GCM) 10K type strain sequencing project: providing services to taxonomists for standard genome sequencing and annotation.</title>
        <authorList>
            <consortium name="The Broad Institute Genomics Platform"/>
            <consortium name="The Broad Institute Genome Sequencing Center for Infectious Disease"/>
            <person name="Wu L."/>
            <person name="Ma J."/>
        </authorList>
    </citation>
    <scope>NUCLEOTIDE SEQUENCE [LARGE SCALE GENOMIC DNA]</scope>
    <source>
        <strain evidence="3">JCM 17316</strain>
    </source>
</reference>
<proteinExistence type="predicted"/>
<name>A0ABP6UHX4_9ACTN</name>
<dbReference type="RefSeq" id="WP_345025345.1">
    <property type="nucleotide sequence ID" value="NZ_BAABDO010000187.1"/>
</dbReference>
<sequence>MRLTVGTWNIRDGGLDGGDDSRLTRQVAVMRSLDVDVWAVQEAKGWAADGRRILHDVARRLDMPGRYLVPSNHHGCDLALLIRERPGLWVVRERPDTAPPWWHALHHLELHVGG</sequence>
<keyword evidence="3" id="KW-1185">Reference proteome</keyword>
<dbReference type="Gene3D" id="3.60.10.10">
    <property type="entry name" value="Endonuclease/exonuclease/phosphatase"/>
    <property type="match status" value="1"/>
</dbReference>
<protein>
    <recommendedName>
        <fullName evidence="1">Endonuclease/exonuclease/phosphatase domain-containing protein</fullName>
    </recommendedName>
</protein>
<feature type="domain" description="Endonuclease/exonuclease/phosphatase" evidence="1">
    <location>
        <begin position="6"/>
        <end position="101"/>
    </location>
</feature>
<evidence type="ECO:0000313" key="2">
    <source>
        <dbReference type="EMBL" id="GAA3508098.1"/>
    </source>
</evidence>
<accession>A0ABP6UHX4</accession>
<dbReference type="EMBL" id="BAABDO010000187">
    <property type="protein sequence ID" value="GAA3508098.1"/>
    <property type="molecule type" value="Genomic_DNA"/>
</dbReference>
<evidence type="ECO:0000313" key="3">
    <source>
        <dbReference type="Proteomes" id="UP001500266"/>
    </source>
</evidence>
<comment type="caution">
    <text evidence="2">The sequence shown here is derived from an EMBL/GenBank/DDBJ whole genome shotgun (WGS) entry which is preliminary data.</text>
</comment>
<dbReference type="InterPro" id="IPR005135">
    <property type="entry name" value="Endo/exonuclease/phosphatase"/>
</dbReference>
<gene>
    <name evidence="2" type="ORF">GCM10022416_61760</name>
</gene>
<dbReference type="Proteomes" id="UP001500266">
    <property type="component" value="Unassembled WGS sequence"/>
</dbReference>
<dbReference type="Pfam" id="PF03372">
    <property type="entry name" value="Exo_endo_phos"/>
    <property type="match status" value="1"/>
</dbReference>